<organism evidence="2 3">
    <name type="scientific">Tupaia chinensis</name>
    <name type="common">Chinese tree shrew</name>
    <name type="synonym">Tupaia belangeri chinensis</name>
    <dbReference type="NCBI Taxonomy" id="246437"/>
    <lineage>
        <taxon>Eukaryota</taxon>
        <taxon>Metazoa</taxon>
        <taxon>Chordata</taxon>
        <taxon>Craniata</taxon>
        <taxon>Vertebrata</taxon>
        <taxon>Euteleostomi</taxon>
        <taxon>Mammalia</taxon>
        <taxon>Eutheria</taxon>
        <taxon>Euarchontoglires</taxon>
        <taxon>Scandentia</taxon>
        <taxon>Tupaiidae</taxon>
        <taxon>Tupaia</taxon>
    </lineage>
</organism>
<feature type="compositionally biased region" description="Basic and acidic residues" evidence="1">
    <location>
        <begin position="251"/>
        <end position="260"/>
    </location>
</feature>
<feature type="compositionally biased region" description="Basic and acidic residues" evidence="1">
    <location>
        <begin position="139"/>
        <end position="160"/>
    </location>
</feature>
<accession>L9LC39</accession>
<feature type="region of interest" description="Disordered" evidence="1">
    <location>
        <begin position="123"/>
        <end position="172"/>
    </location>
</feature>
<name>L9LC39_TUPCH</name>
<dbReference type="AlphaFoldDB" id="L9LC39"/>
<proteinExistence type="predicted"/>
<feature type="region of interest" description="Disordered" evidence="1">
    <location>
        <begin position="235"/>
        <end position="295"/>
    </location>
</feature>
<dbReference type="InParanoid" id="L9LC39"/>
<sequence length="388" mass="42245">MMSLPPLSKTPEDVWRKRNTRRKQGACLHATPDAELSSGRHRHKLGVDSGIRVVKDEQGFWAQTQTVVYGPVLIVLLTDTPDSGISHSNGNETGRSYEKRYEVDGAECGQMPFDVQSFDSSQVTLGIPANPGDTLDTGRAGRAEGSGRDSWKKQHQDKNGKPGVGGQAGSRACEVFSPEGNCEFENAVASTWDGEDTEEVDTQPDHTGPWPCTCSQFGMCSLVFHCVHVSSGLQLKRQRQETEPTAVGSREWAKGVDPDSRTSWGSDKDRKHRSIQVHSVGTERGPCNSAMTGGSAAPVTPKSWLDGVSFIAQGLRRPRYTGKDRQSHGQMEKRVGLLDLATPGTREQESVKLEGLVFSPHTLTGAQLQYFAGNVNDNSAKEPLKKAE</sequence>
<dbReference type="Proteomes" id="UP000011518">
    <property type="component" value="Unassembled WGS sequence"/>
</dbReference>
<reference evidence="3" key="1">
    <citation type="submission" date="2012-07" db="EMBL/GenBank/DDBJ databases">
        <title>Genome of the Chinese tree shrew, a rising model animal genetically related to primates.</title>
        <authorList>
            <person name="Zhang G."/>
            <person name="Fan Y."/>
            <person name="Yao Y."/>
            <person name="Huang Z."/>
        </authorList>
    </citation>
    <scope>NUCLEOTIDE SEQUENCE [LARGE SCALE GENOMIC DNA]</scope>
</reference>
<keyword evidence="3" id="KW-1185">Reference proteome</keyword>
<protein>
    <submittedName>
        <fullName evidence="2">Uncharacterized protein</fullName>
    </submittedName>
</protein>
<evidence type="ECO:0000313" key="2">
    <source>
        <dbReference type="EMBL" id="ELW72473.1"/>
    </source>
</evidence>
<dbReference type="EMBL" id="KB320407">
    <property type="protein sequence ID" value="ELW72473.1"/>
    <property type="molecule type" value="Genomic_DNA"/>
</dbReference>
<reference evidence="3" key="2">
    <citation type="journal article" date="2013" name="Nat. Commun.">
        <title>Genome of the Chinese tree shrew.</title>
        <authorList>
            <person name="Fan Y."/>
            <person name="Huang Z.Y."/>
            <person name="Cao C.C."/>
            <person name="Chen C.S."/>
            <person name="Chen Y.X."/>
            <person name="Fan D.D."/>
            <person name="He J."/>
            <person name="Hou H.L."/>
            <person name="Hu L."/>
            <person name="Hu X.T."/>
            <person name="Jiang X.T."/>
            <person name="Lai R."/>
            <person name="Lang Y.S."/>
            <person name="Liang B."/>
            <person name="Liao S.G."/>
            <person name="Mu D."/>
            <person name="Ma Y.Y."/>
            <person name="Niu Y.Y."/>
            <person name="Sun X.Q."/>
            <person name="Xia J.Q."/>
            <person name="Xiao J."/>
            <person name="Xiong Z.Q."/>
            <person name="Xu L."/>
            <person name="Yang L."/>
            <person name="Zhang Y."/>
            <person name="Zhao W."/>
            <person name="Zhao X.D."/>
            <person name="Zheng Y.T."/>
            <person name="Zhou J.M."/>
            <person name="Zhu Y.B."/>
            <person name="Zhang G.J."/>
            <person name="Wang J."/>
            <person name="Yao Y.G."/>
        </authorList>
    </citation>
    <scope>NUCLEOTIDE SEQUENCE [LARGE SCALE GENOMIC DNA]</scope>
</reference>
<evidence type="ECO:0000256" key="1">
    <source>
        <dbReference type="SAM" id="MobiDB-lite"/>
    </source>
</evidence>
<gene>
    <name evidence="2" type="ORF">TREES_T100009652</name>
</gene>
<evidence type="ECO:0000313" key="3">
    <source>
        <dbReference type="Proteomes" id="UP000011518"/>
    </source>
</evidence>